<feature type="compositionally biased region" description="Polar residues" evidence="1">
    <location>
        <begin position="161"/>
        <end position="188"/>
    </location>
</feature>
<feature type="compositionally biased region" description="Basic and acidic residues" evidence="1">
    <location>
        <begin position="189"/>
        <end position="202"/>
    </location>
</feature>
<evidence type="ECO:0000256" key="1">
    <source>
        <dbReference type="SAM" id="MobiDB-lite"/>
    </source>
</evidence>
<proteinExistence type="predicted"/>
<dbReference type="Proteomes" id="UP001268864">
    <property type="component" value="Unassembled WGS sequence"/>
</dbReference>
<evidence type="ECO:0000313" key="3">
    <source>
        <dbReference type="Proteomes" id="UP001268864"/>
    </source>
</evidence>
<feature type="region of interest" description="Disordered" evidence="1">
    <location>
        <begin position="611"/>
        <end position="717"/>
    </location>
</feature>
<feature type="compositionally biased region" description="Acidic residues" evidence="1">
    <location>
        <begin position="689"/>
        <end position="717"/>
    </location>
</feature>
<reference evidence="2 3" key="1">
    <citation type="submission" date="2022-06" db="EMBL/GenBank/DDBJ databases">
        <title>Halomicroarcula sp. a new haloarchaeum isolate from saline soil.</title>
        <authorList>
            <person name="Strakova D."/>
            <person name="Galisteo C."/>
            <person name="Sanchez-Porro C."/>
            <person name="Ventosa A."/>
        </authorList>
    </citation>
    <scope>NUCLEOTIDE SEQUENCE [LARGE SCALE GENOMIC DNA]</scope>
    <source>
        <strain evidence="2 3">S3CR25-11</strain>
    </source>
</reference>
<evidence type="ECO:0000313" key="2">
    <source>
        <dbReference type="EMBL" id="MDS0284773.1"/>
    </source>
</evidence>
<feature type="region of interest" description="Disordered" evidence="1">
    <location>
        <begin position="157"/>
        <end position="249"/>
    </location>
</feature>
<gene>
    <name evidence="2" type="ORF">NDI86_21965</name>
</gene>
<protein>
    <submittedName>
        <fullName evidence="2">Uncharacterized protein</fullName>
    </submittedName>
</protein>
<accession>A0ABU2FVH5</accession>
<dbReference type="RefSeq" id="WP_310902438.1">
    <property type="nucleotide sequence ID" value="NZ_JAMQOS010000012.1"/>
</dbReference>
<feature type="compositionally biased region" description="Basic and acidic residues" evidence="1">
    <location>
        <begin position="531"/>
        <end position="551"/>
    </location>
</feature>
<feature type="non-terminal residue" evidence="2">
    <location>
        <position position="717"/>
    </location>
</feature>
<feature type="region of interest" description="Disordered" evidence="1">
    <location>
        <begin position="525"/>
        <end position="568"/>
    </location>
</feature>
<organism evidence="2 3">
    <name type="scientific">Haloarcula onubensis</name>
    <dbReference type="NCBI Taxonomy" id="2950539"/>
    <lineage>
        <taxon>Archaea</taxon>
        <taxon>Methanobacteriati</taxon>
        <taxon>Methanobacteriota</taxon>
        <taxon>Stenosarchaea group</taxon>
        <taxon>Halobacteria</taxon>
        <taxon>Halobacteriales</taxon>
        <taxon>Haloarculaceae</taxon>
        <taxon>Haloarcula</taxon>
    </lineage>
</organism>
<sequence>MTGEEILYGEGQKVTNQNYDELDTVDGTVVREDTVRDVQTQALSSLNEQTGGEGQAFSTDDIEVTTAQRDGQQVVTAELTTAGQDKLTEERRRMTEEQLFSQVQSDTEAQLDRGEDITFTESDGQVRAALTDEGRKQRVAAQNEGVSAEDLFVADDGTVRGRTQTPDITYGQANQAFNRSAQDVARSSSTKERDTEIDRAVSRFEGLTGTDIPGEGQAIPDIDVSREIEDTAGVSVPSAGDIGDGTQSGLEDIAGAAGRNQYVSGTVDALREAEERVPTDQAVGALAASVAVSPLGQIVGNDRVRKTADDIATLSRERAGEAADAAGDVTIPFTTTTLSQSPGLFPRATRQTAQAAEAAGGVTIPFTTTTLSQSPGLFPRAARQTAQAAEAAGNVDAPFTNTDINDVPAQSAEAAGGVTIPFTSTPLRDSPGLFPRAARQTAQAADTAGEATIPFTSTTFSRAPGLVPRAAGEAAQAGQVAGDAVEALRVTDELGAQSDAEARAEARRIRQNPLSQFGRAVETDLAQFTSDRPDDVVAERVAESRRQDSIEASKQGPAASPAPAVGRNPLGAVRGIGSLGRAVSGGGQAARTAAGIAGLIGSAVAVDELEIDRDQDDSELTTPTEGQRREIEVPEEEVAVNPEELGVPREALQDDRAEISGPDGTRVTDDGEIIIPAGTTAVSAGTRQEEEEREDVVEEEAEEDAENAGETAEEEEE</sequence>
<comment type="caution">
    <text evidence="2">The sequence shown here is derived from an EMBL/GenBank/DDBJ whole genome shotgun (WGS) entry which is preliminary data.</text>
</comment>
<keyword evidence="3" id="KW-1185">Reference proteome</keyword>
<dbReference type="EMBL" id="JAMQOS010000012">
    <property type="protein sequence ID" value="MDS0284773.1"/>
    <property type="molecule type" value="Genomic_DNA"/>
</dbReference>
<name>A0ABU2FVH5_9EURY</name>